<dbReference type="EMBL" id="HBUF01110302">
    <property type="protein sequence ID" value="CAG6640017.1"/>
    <property type="molecule type" value="Transcribed_RNA"/>
</dbReference>
<evidence type="ECO:0000256" key="1">
    <source>
        <dbReference type="SAM" id="Phobius"/>
    </source>
</evidence>
<keyword evidence="1" id="KW-1133">Transmembrane helix</keyword>
<sequence>MGYLYVPFLYILDSNDMADQLDNVDYIFLFRLWKVLNFNVTYARSIFDCIQLFFIHFLHFFLVFLQLIVFLDQITLVLQYRFIFILHLSKLFYHLVQLHFQIFIVLGYFVFYVGYTCLDRPQLFCKIS</sequence>
<feature type="transmembrane region" description="Helical" evidence="1">
    <location>
        <begin position="50"/>
        <end position="71"/>
    </location>
</feature>
<evidence type="ECO:0000313" key="2">
    <source>
        <dbReference type="EMBL" id="CAG6681709.1"/>
    </source>
</evidence>
<feature type="transmembrane region" description="Helical" evidence="1">
    <location>
        <begin position="91"/>
        <end position="115"/>
    </location>
</feature>
<dbReference type="EMBL" id="HBUF01256574">
    <property type="protein sequence ID" value="CAG6681709.1"/>
    <property type="molecule type" value="Transcribed_RNA"/>
</dbReference>
<protein>
    <submittedName>
        <fullName evidence="2">Uncharacterized protein</fullName>
    </submittedName>
</protein>
<accession>A0A8D8X4N5</accession>
<keyword evidence="1" id="KW-0472">Membrane</keyword>
<name>A0A8D8X4N5_9HEMI</name>
<dbReference type="AlphaFoldDB" id="A0A8D8X4N5"/>
<reference evidence="2" key="1">
    <citation type="submission" date="2021-05" db="EMBL/GenBank/DDBJ databases">
        <authorList>
            <person name="Alioto T."/>
            <person name="Alioto T."/>
            <person name="Gomez Garrido J."/>
        </authorList>
    </citation>
    <scope>NUCLEOTIDE SEQUENCE</scope>
</reference>
<organism evidence="2">
    <name type="scientific">Cacopsylla melanoneura</name>
    <dbReference type="NCBI Taxonomy" id="428564"/>
    <lineage>
        <taxon>Eukaryota</taxon>
        <taxon>Metazoa</taxon>
        <taxon>Ecdysozoa</taxon>
        <taxon>Arthropoda</taxon>
        <taxon>Hexapoda</taxon>
        <taxon>Insecta</taxon>
        <taxon>Pterygota</taxon>
        <taxon>Neoptera</taxon>
        <taxon>Paraneoptera</taxon>
        <taxon>Hemiptera</taxon>
        <taxon>Sternorrhyncha</taxon>
        <taxon>Psylloidea</taxon>
        <taxon>Psyllidae</taxon>
        <taxon>Psyllinae</taxon>
        <taxon>Cacopsylla</taxon>
    </lineage>
</organism>
<proteinExistence type="predicted"/>
<keyword evidence="1" id="KW-0812">Transmembrane</keyword>